<keyword evidence="2" id="KW-1003">Cell membrane</keyword>
<organism evidence="8 9">
    <name type="scientific">Natranaerobius trueperi</name>
    <dbReference type="NCBI Taxonomy" id="759412"/>
    <lineage>
        <taxon>Bacteria</taxon>
        <taxon>Bacillati</taxon>
        <taxon>Bacillota</taxon>
        <taxon>Clostridia</taxon>
        <taxon>Natranaerobiales</taxon>
        <taxon>Natranaerobiaceae</taxon>
        <taxon>Natranaerobius</taxon>
    </lineage>
</organism>
<evidence type="ECO:0000256" key="2">
    <source>
        <dbReference type="ARBA" id="ARBA00022475"/>
    </source>
</evidence>
<evidence type="ECO:0000313" key="8">
    <source>
        <dbReference type="EMBL" id="OWZ83099.1"/>
    </source>
</evidence>
<feature type="region of interest" description="Disordered" evidence="6">
    <location>
        <begin position="45"/>
        <end position="75"/>
    </location>
</feature>
<gene>
    <name evidence="8" type="ORF">CDO51_10385</name>
</gene>
<dbReference type="Pfam" id="PF04277">
    <property type="entry name" value="OAD_gamma"/>
    <property type="match status" value="1"/>
</dbReference>
<keyword evidence="4 7" id="KW-1133">Transmembrane helix</keyword>
<name>A0A226BY20_9FIRM</name>
<reference evidence="8 9" key="1">
    <citation type="submission" date="2017-06" db="EMBL/GenBank/DDBJ databases">
        <title>Draft Genome Sequence of Natranaerobius trueperi halophilic, alkalithermophilic bacteria from soda lakes.</title>
        <authorList>
            <person name="Zhao B."/>
        </authorList>
    </citation>
    <scope>NUCLEOTIDE SEQUENCE [LARGE SCALE GENOMIC DNA]</scope>
    <source>
        <strain evidence="8 9">DSM 18760</strain>
    </source>
</reference>
<dbReference type="GO" id="GO:0015081">
    <property type="term" value="F:sodium ion transmembrane transporter activity"/>
    <property type="evidence" value="ECO:0007669"/>
    <property type="project" value="InterPro"/>
</dbReference>
<evidence type="ECO:0000256" key="1">
    <source>
        <dbReference type="ARBA" id="ARBA00004236"/>
    </source>
</evidence>
<comment type="caution">
    <text evidence="8">The sequence shown here is derived from an EMBL/GenBank/DDBJ whole genome shotgun (WGS) entry which is preliminary data.</text>
</comment>
<comment type="subcellular location">
    <subcellularLocation>
        <location evidence="1">Cell membrane</location>
    </subcellularLocation>
</comment>
<feature type="compositionally biased region" description="Basic and acidic residues" evidence="6">
    <location>
        <begin position="45"/>
        <end position="65"/>
    </location>
</feature>
<evidence type="ECO:0000256" key="5">
    <source>
        <dbReference type="ARBA" id="ARBA00023136"/>
    </source>
</evidence>
<protein>
    <submittedName>
        <fullName evidence="8">Uncharacterized protein</fullName>
    </submittedName>
</protein>
<evidence type="ECO:0000256" key="3">
    <source>
        <dbReference type="ARBA" id="ARBA00022692"/>
    </source>
</evidence>
<dbReference type="InterPro" id="IPR005899">
    <property type="entry name" value="Na_pump_deCOase"/>
</dbReference>
<evidence type="ECO:0000256" key="6">
    <source>
        <dbReference type="SAM" id="MobiDB-lite"/>
    </source>
</evidence>
<evidence type="ECO:0000256" key="7">
    <source>
        <dbReference type="SAM" id="Phobius"/>
    </source>
</evidence>
<keyword evidence="9" id="KW-1185">Reference proteome</keyword>
<accession>A0A226BY20</accession>
<keyword evidence="3 7" id="KW-0812">Transmembrane</keyword>
<dbReference type="RefSeq" id="WP_089024198.1">
    <property type="nucleotide sequence ID" value="NZ_NIQC01000027.1"/>
</dbReference>
<evidence type="ECO:0000313" key="9">
    <source>
        <dbReference type="Proteomes" id="UP000214588"/>
    </source>
</evidence>
<dbReference type="NCBIfam" id="TIGR01195">
    <property type="entry name" value="oadG_fam"/>
    <property type="match status" value="1"/>
</dbReference>
<evidence type="ECO:0000256" key="4">
    <source>
        <dbReference type="ARBA" id="ARBA00022989"/>
    </source>
</evidence>
<dbReference type="GO" id="GO:0036376">
    <property type="term" value="P:sodium ion export across plasma membrane"/>
    <property type="evidence" value="ECO:0007669"/>
    <property type="project" value="InterPro"/>
</dbReference>
<dbReference type="Proteomes" id="UP000214588">
    <property type="component" value="Unassembled WGS sequence"/>
</dbReference>
<keyword evidence="5 7" id="KW-0472">Membrane</keyword>
<sequence length="128" mass="14365">MGIDMETLNQGLQVTFLGFSVVLIALFMLFLIMILFGKIFNPESKKQEPQIEQQETKSSEQKQEIDEQESEPSPQVVAAISAAISLALGDKDSSFRITSIRPINRPVNSSWKFMSKKAQMEATPNNKK</sequence>
<dbReference type="GO" id="GO:0005886">
    <property type="term" value="C:plasma membrane"/>
    <property type="evidence" value="ECO:0007669"/>
    <property type="project" value="UniProtKB-SubCell"/>
</dbReference>
<feature type="transmembrane region" description="Helical" evidence="7">
    <location>
        <begin position="12"/>
        <end position="36"/>
    </location>
</feature>
<dbReference type="AlphaFoldDB" id="A0A226BY20"/>
<proteinExistence type="predicted"/>
<dbReference type="EMBL" id="NIQC01000027">
    <property type="protein sequence ID" value="OWZ83099.1"/>
    <property type="molecule type" value="Genomic_DNA"/>
</dbReference>